<dbReference type="Proteomes" id="UP000198870">
    <property type="component" value="Unassembled WGS sequence"/>
</dbReference>
<accession>A0A1G5JQ75</accession>
<dbReference type="PANTHER" id="PTHR11138:SF5">
    <property type="entry name" value="METHIONYL-TRNA FORMYLTRANSFERASE, MITOCHONDRIAL"/>
    <property type="match status" value="1"/>
</dbReference>
<feature type="domain" description="Formyl transferase N-terminal" evidence="1">
    <location>
        <begin position="89"/>
        <end position="192"/>
    </location>
</feature>
<dbReference type="GO" id="GO:0004479">
    <property type="term" value="F:methionyl-tRNA formyltransferase activity"/>
    <property type="evidence" value="ECO:0007669"/>
    <property type="project" value="TreeGrafter"/>
</dbReference>
<dbReference type="SUPFAM" id="SSF53328">
    <property type="entry name" value="Formyltransferase"/>
    <property type="match status" value="1"/>
</dbReference>
<name>A0A1G5JQ75_9BACT</name>
<evidence type="ECO:0000259" key="1">
    <source>
        <dbReference type="Pfam" id="PF00551"/>
    </source>
</evidence>
<evidence type="ECO:0000313" key="3">
    <source>
        <dbReference type="Proteomes" id="UP000198870"/>
    </source>
</evidence>
<dbReference type="PROSITE" id="PS00373">
    <property type="entry name" value="GART"/>
    <property type="match status" value="1"/>
</dbReference>
<dbReference type="AlphaFoldDB" id="A0A1G5JQ75"/>
<dbReference type="InterPro" id="IPR001555">
    <property type="entry name" value="GART_AS"/>
</dbReference>
<dbReference type="InterPro" id="IPR036477">
    <property type="entry name" value="Formyl_transf_N_sf"/>
</dbReference>
<keyword evidence="2" id="KW-0808">Transferase</keyword>
<dbReference type="InterPro" id="IPR002376">
    <property type="entry name" value="Formyl_transf_N"/>
</dbReference>
<organism evidence="2 3">
    <name type="scientific">Desulfoluna spongiiphila</name>
    <dbReference type="NCBI Taxonomy" id="419481"/>
    <lineage>
        <taxon>Bacteria</taxon>
        <taxon>Pseudomonadati</taxon>
        <taxon>Thermodesulfobacteriota</taxon>
        <taxon>Desulfobacteria</taxon>
        <taxon>Desulfobacterales</taxon>
        <taxon>Desulfolunaceae</taxon>
        <taxon>Desulfoluna</taxon>
    </lineage>
</organism>
<reference evidence="2 3" key="1">
    <citation type="submission" date="2016-10" db="EMBL/GenBank/DDBJ databases">
        <authorList>
            <person name="de Groot N.N."/>
        </authorList>
    </citation>
    <scope>NUCLEOTIDE SEQUENCE [LARGE SCALE GENOMIC DNA]</scope>
    <source>
        <strain evidence="2 3">AA1</strain>
    </source>
</reference>
<protein>
    <submittedName>
        <fullName evidence="2">Formyl transferase</fullName>
    </submittedName>
</protein>
<dbReference type="PANTHER" id="PTHR11138">
    <property type="entry name" value="METHIONYL-TRNA FORMYLTRANSFERASE"/>
    <property type="match status" value="1"/>
</dbReference>
<dbReference type="Pfam" id="PF00551">
    <property type="entry name" value="Formyl_trans_N"/>
    <property type="match status" value="1"/>
</dbReference>
<dbReference type="EMBL" id="FMUX01000036">
    <property type="protein sequence ID" value="SCY89869.1"/>
    <property type="molecule type" value="Genomic_DNA"/>
</dbReference>
<proteinExistence type="predicted"/>
<keyword evidence="3" id="KW-1185">Reference proteome</keyword>
<evidence type="ECO:0000313" key="2">
    <source>
        <dbReference type="EMBL" id="SCY89869.1"/>
    </source>
</evidence>
<sequence length="230" mass="27194">MVYLFCNTGYGSFFLKEFTRYALLNDIETCIVYSIKYKKKPPKSKIHFMLYYINKIKWKLKHQSLNNSYFKINRIKTLYIEDINSNSFLKKIKPDDYGIITGFNQIFKKNAINHFKALVNFHPSLLPLYRGPIPSYWCIKNVEKFTGFSLHEVSETIDCGTIIYQDIVEINSIKDPSKLDLKIARSASKVLLMYLDHLCKGTPLNPRTINAFNYYHNRVEYYSFQRQSKQ</sequence>
<dbReference type="Gene3D" id="3.40.50.170">
    <property type="entry name" value="Formyl transferase, N-terminal domain"/>
    <property type="match status" value="1"/>
</dbReference>
<dbReference type="OrthoDB" id="5405975at2"/>
<dbReference type="STRING" id="419481.SAMN05216233_13614"/>
<gene>
    <name evidence="2" type="ORF">SAMN05216233_13614</name>
</gene>